<dbReference type="EMBL" id="UZAJ01001110">
    <property type="protein sequence ID" value="VDO31736.1"/>
    <property type="molecule type" value="Genomic_DNA"/>
</dbReference>
<dbReference type="Gene3D" id="2.60.120.740">
    <property type="match status" value="1"/>
</dbReference>
<gene>
    <name evidence="3" type="ORF">OFLC_LOCUS2060</name>
</gene>
<feature type="domain" description="C-type lectin" evidence="1">
    <location>
        <begin position="51"/>
        <end position="176"/>
    </location>
</feature>
<reference evidence="5" key="1">
    <citation type="submission" date="2016-06" db="UniProtKB">
        <authorList>
            <consortium name="WormBaseParasite"/>
        </authorList>
    </citation>
    <scope>IDENTIFICATION</scope>
</reference>
<dbReference type="PANTHER" id="PTHR22802:SF456">
    <property type="entry name" value="FI01427P"/>
    <property type="match status" value="1"/>
</dbReference>
<dbReference type="STRING" id="387005.A0A183H3K0"/>
<protein>
    <submittedName>
        <fullName evidence="5">C-type lectin domain-containing protein</fullName>
    </submittedName>
</protein>
<dbReference type="Pfam" id="PF00059">
    <property type="entry name" value="Lectin_C"/>
    <property type="match status" value="1"/>
</dbReference>
<keyword evidence="4" id="KW-1185">Reference proteome</keyword>
<dbReference type="SUPFAM" id="SSF56436">
    <property type="entry name" value="C-type lectin-like"/>
    <property type="match status" value="1"/>
</dbReference>
<dbReference type="PANTHER" id="PTHR22802">
    <property type="entry name" value="C-TYPE LECTIN SUPERFAMILY MEMBER"/>
    <property type="match status" value="1"/>
</dbReference>
<evidence type="ECO:0000313" key="5">
    <source>
        <dbReference type="WBParaSite" id="OFLC_0000205901-mRNA-1"/>
    </source>
</evidence>
<dbReference type="InterPro" id="IPR051004">
    <property type="entry name" value="DC-SIGN_domain-containing"/>
</dbReference>
<dbReference type="SMART" id="SM00034">
    <property type="entry name" value="CLECT"/>
    <property type="match status" value="1"/>
</dbReference>
<dbReference type="Pfam" id="PF02140">
    <property type="entry name" value="SUEL_Lectin"/>
    <property type="match status" value="1"/>
</dbReference>
<name>A0A183H3K0_9BILA</name>
<dbReference type="InterPro" id="IPR016186">
    <property type="entry name" value="C-type_lectin-like/link_sf"/>
</dbReference>
<dbReference type="CDD" id="cd00037">
    <property type="entry name" value="CLECT"/>
    <property type="match status" value="1"/>
</dbReference>
<reference evidence="3 4" key="2">
    <citation type="submission" date="2018-11" db="EMBL/GenBank/DDBJ databases">
        <authorList>
            <consortium name="Pathogen Informatics"/>
        </authorList>
    </citation>
    <scope>NUCLEOTIDE SEQUENCE [LARGE SCALE GENOMIC DNA]</scope>
</reference>
<organism evidence="5">
    <name type="scientific">Onchocerca flexuosa</name>
    <dbReference type="NCBI Taxonomy" id="387005"/>
    <lineage>
        <taxon>Eukaryota</taxon>
        <taxon>Metazoa</taxon>
        <taxon>Ecdysozoa</taxon>
        <taxon>Nematoda</taxon>
        <taxon>Chromadorea</taxon>
        <taxon>Rhabditida</taxon>
        <taxon>Spirurina</taxon>
        <taxon>Spiruromorpha</taxon>
        <taxon>Filarioidea</taxon>
        <taxon>Onchocercidae</taxon>
        <taxon>Onchocerca</taxon>
    </lineage>
</organism>
<dbReference type="GO" id="GO:0030246">
    <property type="term" value="F:carbohydrate binding"/>
    <property type="evidence" value="ECO:0007669"/>
    <property type="project" value="InterPro"/>
</dbReference>
<sequence>MMTAKLSLVAGDPPIHCQSKNKTDICLNNGTCLLTSKSAAYPLCHKQESYFNGSCYKVVKSRKTWYEANQICEAYGGSLVAIENEFQQLFVSDYLLSSLKADILAHNITVWTAGHVVLNGSEQVYVWTRNNYANEIDFWQNGQSQMTGDCIEIDSQSMFREWILANCSDSNYFFCRRPTEMDELENVQCMCYNGYRGRFCDQSSINEFGITLESQCIVCADNEFEFSCPNGSSIYVDFAAYGNIGTSNQLCLISTPLEVNVTVWEECVHPSSLQTMISMCQGHSHCQITNFQSLFPENPCLPTTPITLQYRMRCLFSLFIISVITENLIRI</sequence>
<accession>A0A183H3K0</accession>
<feature type="domain" description="SUEL-type lectin" evidence="2">
    <location>
        <begin position="218"/>
        <end position="315"/>
    </location>
</feature>
<dbReference type="PROSITE" id="PS50041">
    <property type="entry name" value="C_TYPE_LECTIN_2"/>
    <property type="match status" value="1"/>
</dbReference>
<dbReference type="Gene3D" id="3.10.100.10">
    <property type="entry name" value="Mannose-Binding Protein A, subunit A"/>
    <property type="match status" value="1"/>
</dbReference>
<dbReference type="PROSITE" id="PS50228">
    <property type="entry name" value="SUEL_LECTIN"/>
    <property type="match status" value="1"/>
</dbReference>
<dbReference type="CDD" id="cd22840">
    <property type="entry name" value="Gal_Rha_Lectin_LAT2"/>
    <property type="match status" value="1"/>
</dbReference>
<dbReference type="InterPro" id="IPR000922">
    <property type="entry name" value="Lectin_gal-bd_dom"/>
</dbReference>
<dbReference type="Proteomes" id="UP000267606">
    <property type="component" value="Unassembled WGS sequence"/>
</dbReference>
<dbReference type="InterPro" id="IPR001304">
    <property type="entry name" value="C-type_lectin-like"/>
</dbReference>
<evidence type="ECO:0000259" key="1">
    <source>
        <dbReference type="PROSITE" id="PS50041"/>
    </source>
</evidence>
<evidence type="ECO:0000313" key="4">
    <source>
        <dbReference type="Proteomes" id="UP000267606"/>
    </source>
</evidence>
<evidence type="ECO:0000313" key="3">
    <source>
        <dbReference type="EMBL" id="VDO31736.1"/>
    </source>
</evidence>
<dbReference type="AlphaFoldDB" id="A0A183H3K0"/>
<dbReference type="InterPro" id="IPR016187">
    <property type="entry name" value="CTDL_fold"/>
</dbReference>
<proteinExistence type="predicted"/>
<evidence type="ECO:0000259" key="2">
    <source>
        <dbReference type="PROSITE" id="PS50228"/>
    </source>
</evidence>
<dbReference type="InterPro" id="IPR043159">
    <property type="entry name" value="Lectin_gal-bd_sf"/>
</dbReference>
<dbReference type="WBParaSite" id="OFLC_0000205901-mRNA-1">
    <property type="protein sequence ID" value="OFLC_0000205901-mRNA-1"/>
    <property type="gene ID" value="OFLC_0000205901"/>
</dbReference>